<dbReference type="InterPro" id="IPR015813">
    <property type="entry name" value="Pyrv/PenolPyrv_kinase-like_dom"/>
</dbReference>
<evidence type="ECO:0000256" key="8">
    <source>
        <dbReference type="ARBA" id="ARBA00022840"/>
    </source>
</evidence>
<keyword evidence="5" id="KW-0479">Metal-binding</keyword>
<dbReference type="InterPro" id="IPR011037">
    <property type="entry name" value="Pyrv_Knase-like_insert_dom_sf"/>
</dbReference>
<dbReference type="Gene3D" id="3.40.1380.20">
    <property type="entry name" value="Pyruvate kinase, C-terminal domain"/>
    <property type="match status" value="1"/>
</dbReference>
<evidence type="ECO:0000256" key="5">
    <source>
        <dbReference type="ARBA" id="ARBA00022723"/>
    </source>
</evidence>
<dbReference type="EC" id="2.7.1.40" evidence="3 12"/>
<keyword evidence="4 13" id="KW-0808">Transferase</keyword>
<dbReference type="GO" id="GO:0000287">
    <property type="term" value="F:magnesium ion binding"/>
    <property type="evidence" value="ECO:0007669"/>
    <property type="project" value="UniProtKB-UniRule"/>
</dbReference>
<dbReference type="InterPro" id="IPR040442">
    <property type="entry name" value="Pyrv_kinase-like_dom_sf"/>
</dbReference>
<feature type="domain" description="Pyruvate kinase barrel" evidence="14">
    <location>
        <begin position="3"/>
        <end position="319"/>
    </location>
</feature>
<dbReference type="InterPro" id="IPR015795">
    <property type="entry name" value="Pyrv_Knase_C"/>
</dbReference>
<dbReference type="GO" id="GO:0016301">
    <property type="term" value="F:kinase activity"/>
    <property type="evidence" value="ECO:0007669"/>
    <property type="project" value="UniProtKB-KW"/>
</dbReference>
<dbReference type="Pfam" id="PF00224">
    <property type="entry name" value="PK"/>
    <property type="match status" value="1"/>
</dbReference>
<comment type="pathway">
    <text evidence="1 13">Carbohydrate degradation; glycolysis; pyruvate from D-glyceraldehyde 3-phosphate: step 5/5.</text>
</comment>
<dbReference type="SUPFAM" id="SSF52935">
    <property type="entry name" value="PK C-terminal domain-like"/>
    <property type="match status" value="1"/>
</dbReference>
<organism evidence="16 17">
    <name type="scientific">Pajaroellobacter abortibovis</name>
    <dbReference type="NCBI Taxonomy" id="1882918"/>
    <lineage>
        <taxon>Bacteria</taxon>
        <taxon>Pseudomonadati</taxon>
        <taxon>Myxococcota</taxon>
        <taxon>Polyangia</taxon>
        <taxon>Polyangiales</taxon>
        <taxon>Polyangiaceae</taxon>
    </lineage>
</organism>
<dbReference type="UniPathway" id="UPA00109">
    <property type="reaction ID" value="UER00188"/>
</dbReference>
<dbReference type="GO" id="GO:0005524">
    <property type="term" value="F:ATP binding"/>
    <property type="evidence" value="ECO:0007669"/>
    <property type="project" value="UniProtKB-KW"/>
</dbReference>
<evidence type="ECO:0000256" key="6">
    <source>
        <dbReference type="ARBA" id="ARBA00022741"/>
    </source>
</evidence>
<dbReference type="GO" id="GO:0030955">
    <property type="term" value="F:potassium ion binding"/>
    <property type="evidence" value="ECO:0007669"/>
    <property type="project" value="UniProtKB-UniRule"/>
</dbReference>
<evidence type="ECO:0000256" key="13">
    <source>
        <dbReference type="RuleBase" id="RU000504"/>
    </source>
</evidence>
<evidence type="ECO:0000256" key="4">
    <source>
        <dbReference type="ARBA" id="ARBA00022679"/>
    </source>
</evidence>
<name>A0A1L6MZ89_9BACT</name>
<evidence type="ECO:0000256" key="12">
    <source>
        <dbReference type="NCBIfam" id="TIGR01064"/>
    </source>
</evidence>
<evidence type="ECO:0000256" key="11">
    <source>
        <dbReference type="ARBA" id="ARBA00023317"/>
    </source>
</evidence>
<dbReference type="Gene3D" id="2.40.33.10">
    <property type="entry name" value="PK beta-barrel domain-like"/>
    <property type="match status" value="1"/>
</dbReference>
<dbReference type="PANTHER" id="PTHR11817">
    <property type="entry name" value="PYRUVATE KINASE"/>
    <property type="match status" value="1"/>
</dbReference>
<dbReference type="Proteomes" id="UP000185544">
    <property type="component" value="Chromosome"/>
</dbReference>
<sequence>MVRRSKLVCTLGPACNSVEAIKGLIEAGMDVARLNFSHGTQAEHLKHINYLREASRQSGKWIPALQDLCGPKMRTGQIPERYELKVGTHVTLIEGNESSDPSVIPIPYEGLANDVRPFDTILFDDGRIVAKIAEIKEDRILASIVQGGTMRSYVGVHLPSRTMRVSALTEKDRDDLHFGLEQGVDFVALSFVRRDSDIKFVRQLCAEWNQPTPIIAKIETPDAVENLESIMIATDGVMVARGDLGVEFPPEQVPIIQKKILNTAKRVQRPVIVATEMLQSMTAATRPTRAEASDVANAIFSGTDALMLSGETATGAHPALVTMMMSRIATAAETSLFLEEPPYSIQMVPPHQSTTVAEAIARGACKTAQEIGAKFLVAFTETGSSAIKVSLARPYIPIIAFSPNPRTRRQMGLYWGVIPREAPPLHDMDALICWCTDDLLNFGFASPNDKVVMVFGAPFGVSGSTNSIRVHML</sequence>
<evidence type="ECO:0000256" key="2">
    <source>
        <dbReference type="ARBA" id="ARBA00008663"/>
    </source>
</evidence>
<keyword evidence="9 13" id="KW-0460">Magnesium</keyword>
<dbReference type="InterPro" id="IPR001697">
    <property type="entry name" value="Pyr_Knase"/>
</dbReference>
<protein>
    <recommendedName>
        <fullName evidence="3 12">Pyruvate kinase</fullName>
        <ecNumber evidence="3 12">2.7.1.40</ecNumber>
    </recommendedName>
</protein>
<dbReference type="KEGG" id="pabo:BCY86_01280"/>
<dbReference type="NCBIfam" id="NF004978">
    <property type="entry name" value="PRK06354.1"/>
    <property type="match status" value="1"/>
</dbReference>
<keyword evidence="8" id="KW-0067">ATP-binding</keyword>
<comment type="similarity">
    <text evidence="2 13">Belongs to the pyruvate kinase family.</text>
</comment>
<keyword evidence="6" id="KW-0547">Nucleotide-binding</keyword>
<reference evidence="16 17" key="1">
    <citation type="submission" date="2016-08" db="EMBL/GenBank/DDBJ databases">
        <title>Identification and validation of antigenic proteins from Pajaroellobacter abortibovis using de-novo genome sequence assembly and reverse vaccinology.</title>
        <authorList>
            <person name="Welly B.T."/>
            <person name="Miller M.R."/>
            <person name="Stott J.L."/>
            <person name="Blanchard M.T."/>
            <person name="Islas-Trejo A.D."/>
            <person name="O'Rourke S.M."/>
            <person name="Young A.E."/>
            <person name="Medrano J.F."/>
            <person name="Van Eenennaam A.L."/>
        </authorList>
    </citation>
    <scope>NUCLEOTIDE SEQUENCE [LARGE SCALE GENOMIC DNA]</scope>
    <source>
        <strain evidence="16 17">BTF92-0548A/99-0131</strain>
    </source>
</reference>
<accession>A0A1L6MZ89</accession>
<proteinExistence type="inferred from homology"/>
<keyword evidence="17" id="KW-1185">Reference proteome</keyword>
<evidence type="ECO:0000259" key="15">
    <source>
        <dbReference type="Pfam" id="PF02887"/>
    </source>
</evidence>
<feature type="domain" description="Pyruvate kinase C-terminal" evidence="15">
    <location>
        <begin position="358"/>
        <end position="471"/>
    </location>
</feature>
<dbReference type="InterPro" id="IPR015793">
    <property type="entry name" value="Pyrv_Knase_brl"/>
</dbReference>
<comment type="catalytic activity">
    <reaction evidence="13">
        <text>pyruvate + ATP = phosphoenolpyruvate + ADP + H(+)</text>
        <dbReference type="Rhea" id="RHEA:18157"/>
        <dbReference type="ChEBI" id="CHEBI:15361"/>
        <dbReference type="ChEBI" id="CHEBI:15378"/>
        <dbReference type="ChEBI" id="CHEBI:30616"/>
        <dbReference type="ChEBI" id="CHEBI:58702"/>
        <dbReference type="ChEBI" id="CHEBI:456216"/>
        <dbReference type="EC" id="2.7.1.40"/>
    </reaction>
</comment>
<evidence type="ECO:0000256" key="10">
    <source>
        <dbReference type="ARBA" id="ARBA00023152"/>
    </source>
</evidence>
<dbReference type="PRINTS" id="PR01050">
    <property type="entry name" value="PYRUVTKNASE"/>
</dbReference>
<evidence type="ECO:0000256" key="9">
    <source>
        <dbReference type="ARBA" id="ARBA00022842"/>
    </source>
</evidence>
<dbReference type="AlphaFoldDB" id="A0A1L6MZ89"/>
<evidence type="ECO:0000313" key="17">
    <source>
        <dbReference type="Proteomes" id="UP000185544"/>
    </source>
</evidence>
<evidence type="ECO:0000259" key="14">
    <source>
        <dbReference type="Pfam" id="PF00224"/>
    </source>
</evidence>
<dbReference type="InterPro" id="IPR015806">
    <property type="entry name" value="Pyrv_Knase_insert_dom_sf"/>
</dbReference>
<evidence type="ECO:0000313" key="16">
    <source>
        <dbReference type="EMBL" id="APS00826.1"/>
    </source>
</evidence>
<dbReference type="NCBIfam" id="NF004491">
    <property type="entry name" value="PRK05826.1"/>
    <property type="match status" value="1"/>
</dbReference>
<dbReference type="Pfam" id="PF02887">
    <property type="entry name" value="PK_C"/>
    <property type="match status" value="1"/>
</dbReference>
<keyword evidence="11 16" id="KW-0670">Pyruvate</keyword>
<dbReference type="SUPFAM" id="SSF50800">
    <property type="entry name" value="PK beta-barrel domain-like"/>
    <property type="match status" value="1"/>
</dbReference>
<keyword evidence="10 13" id="KW-0324">Glycolysis</keyword>
<dbReference type="SUPFAM" id="SSF51621">
    <property type="entry name" value="Phosphoenolpyruvate/pyruvate domain"/>
    <property type="match status" value="1"/>
</dbReference>
<keyword evidence="7 13" id="KW-0418">Kinase</keyword>
<evidence type="ECO:0000256" key="7">
    <source>
        <dbReference type="ARBA" id="ARBA00022777"/>
    </source>
</evidence>
<dbReference type="EMBL" id="CP016908">
    <property type="protein sequence ID" value="APS00826.1"/>
    <property type="molecule type" value="Genomic_DNA"/>
</dbReference>
<dbReference type="GO" id="GO:0004743">
    <property type="term" value="F:pyruvate kinase activity"/>
    <property type="evidence" value="ECO:0007669"/>
    <property type="project" value="UniProtKB-UniRule"/>
</dbReference>
<dbReference type="NCBIfam" id="TIGR01064">
    <property type="entry name" value="pyruv_kin"/>
    <property type="match status" value="1"/>
</dbReference>
<dbReference type="InterPro" id="IPR036918">
    <property type="entry name" value="Pyrv_Knase_C_sf"/>
</dbReference>
<evidence type="ECO:0000256" key="1">
    <source>
        <dbReference type="ARBA" id="ARBA00004997"/>
    </source>
</evidence>
<gene>
    <name evidence="16" type="ORF">BCY86_01280</name>
</gene>
<dbReference type="Gene3D" id="3.20.20.60">
    <property type="entry name" value="Phosphoenolpyruvate-binding domains"/>
    <property type="match status" value="1"/>
</dbReference>
<evidence type="ECO:0000256" key="3">
    <source>
        <dbReference type="ARBA" id="ARBA00012142"/>
    </source>
</evidence>
<dbReference type="STRING" id="1882918.BCY86_01280"/>